<evidence type="ECO:0000259" key="6">
    <source>
        <dbReference type="Pfam" id="PF01593"/>
    </source>
</evidence>
<feature type="region of interest" description="Disordered" evidence="5">
    <location>
        <begin position="98"/>
        <end position="125"/>
    </location>
</feature>
<comment type="pathway">
    <text evidence="1 4">Carotenoid biosynthesis.</text>
</comment>
<dbReference type="InterPro" id="IPR014105">
    <property type="entry name" value="Carotenoid/retinoid_OxRdtase"/>
</dbReference>
<accession>A0A921SNX3</accession>
<sequence>MSEVVVIGAGIAGLATAALAAQDGHDVTVLERRDQVGGRAGTHEEAGYLFDTGPSWYLMPEVFDAFFRRFGTSAAQELDLIDLPVSYRLFPGHRHADTAPAAGSDTASAGDRGLPSAGHADSFPSPLDIVPDREALHTLAEALEPGSSAALDDHLDSASRLYDLASVHALRTDFGREHRGPTGLAGRVRSLGGLGSGVLAAAGRDPGTRAVLPQLPGLLTGSLRDHVHARFRQPLLRQILLYPSVFLATDPQRTPALYHLMSRMDLIDGVQYPRGGFGTLIDAFARLARDAGARIRTGADVLSLRPGPRRGRRWDRSIAEVVARTADGILTLEPDWVVAACDLHHVETRLLPPALVSVPARVWEKRDPGMGALTILLGVEGRVPGLQHHNLFFTDDWEANFASVFGGRAAGPPEPASTYVCAPSVTDAGVAPDGCENLFILVPFPANPSLRAGQAELEAYADRVIDSVGARVGAPDLRQRTRVRRVQAPGDFAHEFHAWSGTALGPAHTLGQSAMFRDSVVSPRVPNLLRAGAFTAPGVGLPMCVMSAENAIDALRFLEGA</sequence>
<dbReference type="NCBIfam" id="TIGR02734">
    <property type="entry name" value="crtI_fam"/>
    <property type="match status" value="1"/>
</dbReference>
<evidence type="ECO:0000256" key="3">
    <source>
        <dbReference type="ARBA" id="ARBA00023002"/>
    </source>
</evidence>
<dbReference type="Proteomes" id="UP000784435">
    <property type="component" value="Unassembled WGS sequence"/>
</dbReference>
<evidence type="ECO:0000313" key="8">
    <source>
        <dbReference type="Proteomes" id="UP000784435"/>
    </source>
</evidence>
<protein>
    <submittedName>
        <fullName evidence="7">Phytoene desaturase</fullName>
    </submittedName>
</protein>
<comment type="caution">
    <text evidence="7">The sequence shown here is derived from an EMBL/GenBank/DDBJ whole genome shotgun (WGS) entry which is preliminary data.</text>
</comment>
<feature type="domain" description="Amine oxidase" evidence="6">
    <location>
        <begin position="11"/>
        <end position="551"/>
    </location>
</feature>
<dbReference type="InterPro" id="IPR002937">
    <property type="entry name" value="Amino_oxidase"/>
</dbReference>
<dbReference type="EMBL" id="DYUK01000151">
    <property type="protein sequence ID" value="HJG80144.1"/>
    <property type="molecule type" value="Genomic_DNA"/>
</dbReference>
<dbReference type="GO" id="GO:0016491">
    <property type="term" value="F:oxidoreductase activity"/>
    <property type="evidence" value="ECO:0007669"/>
    <property type="project" value="UniProtKB-KW"/>
</dbReference>
<evidence type="ECO:0000256" key="1">
    <source>
        <dbReference type="ARBA" id="ARBA00004829"/>
    </source>
</evidence>
<dbReference type="AlphaFoldDB" id="A0A921SNX3"/>
<dbReference type="SUPFAM" id="SSF51905">
    <property type="entry name" value="FAD/NAD(P)-binding domain"/>
    <property type="match status" value="1"/>
</dbReference>
<reference evidence="7" key="2">
    <citation type="submission" date="2021-09" db="EMBL/GenBank/DDBJ databases">
        <authorList>
            <person name="Gilroy R."/>
        </authorList>
    </citation>
    <scope>NUCLEOTIDE SEQUENCE</scope>
    <source>
        <strain evidence="7">ChiGjej5B5-7349</strain>
    </source>
</reference>
<organism evidence="7 8">
    <name type="scientific">Brevibacterium senegalense</name>
    <dbReference type="NCBI Taxonomy" id="1033736"/>
    <lineage>
        <taxon>Bacteria</taxon>
        <taxon>Bacillati</taxon>
        <taxon>Actinomycetota</taxon>
        <taxon>Actinomycetes</taxon>
        <taxon>Micrococcales</taxon>
        <taxon>Brevibacteriaceae</taxon>
        <taxon>Brevibacterium</taxon>
    </lineage>
</organism>
<keyword evidence="2 4" id="KW-0125">Carotenoid biosynthesis</keyword>
<dbReference type="PRINTS" id="PR00368">
    <property type="entry name" value="FADPNR"/>
</dbReference>
<dbReference type="InterPro" id="IPR036188">
    <property type="entry name" value="FAD/NAD-bd_sf"/>
</dbReference>
<evidence type="ECO:0000256" key="2">
    <source>
        <dbReference type="ARBA" id="ARBA00022746"/>
    </source>
</evidence>
<dbReference type="Gene3D" id="3.50.50.60">
    <property type="entry name" value="FAD/NAD(P)-binding domain"/>
    <property type="match status" value="2"/>
</dbReference>
<gene>
    <name evidence="7" type="primary">crtI</name>
    <name evidence="7" type="ORF">K8V08_07005</name>
</gene>
<dbReference type="Pfam" id="PF01593">
    <property type="entry name" value="Amino_oxidase"/>
    <property type="match status" value="1"/>
</dbReference>
<dbReference type="PANTHER" id="PTHR43734">
    <property type="entry name" value="PHYTOENE DESATURASE"/>
    <property type="match status" value="1"/>
</dbReference>
<name>A0A921SNX3_9MICO</name>
<comment type="similarity">
    <text evidence="4">Belongs to the carotenoid/retinoid oxidoreductase family.</text>
</comment>
<keyword evidence="3 4" id="KW-0560">Oxidoreductase</keyword>
<evidence type="ECO:0000256" key="4">
    <source>
        <dbReference type="RuleBase" id="RU362075"/>
    </source>
</evidence>
<evidence type="ECO:0000256" key="5">
    <source>
        <dbReference type="SAM" id="MobiDB-lite"/>
    </source>
</evidence>
<dbReference type="GO" id="GO:0016117">
    <property type="term" value="P:carotenoid biosynthetic process"/>
    <property type="evidence" value="ECO:0007669"/>
    <property type="project" value="UniProtKB-KW"/>
</dbReference>
<evidence type="ECO:0000313" key="7">
    <source>
        <dbReference type="EMBL" id="HJG80144.1"/>
    </source>
</evidence>
<proteinExistence type="inferred from homology"/>
<dbReference type="PANTHER" id="PTHR43734:SF1">
    <property type="entry name" value="PHYTOENE DESATURASE"/>
    <property type="match status" value="1"/>
</dbReference>
<reference evidence="7" key="1">
    <citation type="journal article" date="2021" name="PeerJ">
        <title>Extensive microbial diversity within the chicken gut microbiome revealed by metagenomics and culture.</title>
        <authorList>
            <person name="Gilroy R."/>
            <person name="Ravi A."/>
            <person name="Getino M."/>
            <person name="Pursley I."/>
            <person name="Horton D.L."/>
            <person name="Alikhan N.F."/>
            <person name="Baker D."/>
            <person name="Gharbi K."/>
            <person name="Hall N."/>
            <person name="Watson M."/>
            <person name="Adriaenssens E.M."/>
            <person name="Foster-Nyarko E."/>
            <person name="Jarju S."/>
            <person name="Secka A."/>
            <person name="Antonio M."/>
            <person name="Oren A."/>
            <person name="Chaudhuri R.R."/>
            <person name="La Ragione R."/>
            <person name="Hildebrand F."/>
            <person name="Pallen M.J."/>
        </authorList>
    </citation>
    <scope>NUCLEOTIDE SEQUENCE</scope>
    <source>
        <strain evidence="7">ChiGjej5B5-7349</strain>
    </source>
</reference>